<dbReference type="PANTHER" id="PTHR43364:SF4">
    <property type="entry name" value="NAD(P)-LINKED OXIDOREDUCTASE SUPERFAMILY PROTEIN"/>
    <property type="match status" value="1"/>
</dbReference>
<dbReference type="InterPro" id="IPR050523">
    <property type="entry name" value="AKR_Detox_Biosynth"/>
</dbReference>
<keyword evidence="4" id="KW-1185">Reference proteome</keyword>
<organism evidence="3 4">
    <name type="scientific">Ponticaulis profundi</name>
    <dbReference type="NCBI Taxonomy" id="2665222"/>
    <lineage>
        <taxon>Bacteria</taxon>
        <taxon>Pseudomonadati</taxon>
        <taxon>Pseudomonadota</taxon>
        <taxon>Alphaproteobacteria</taxon>
        <taxon>Hyphomonadales</taxon>
        <taxon>Hyphomonadaceae</taxon>
        <taxon>Ponticaulis</taxon>
    </lineage>
</organism>
<dbReference type="Proteomes" id="UP001596303">
    <property type="component" value="Unassembled WGS sequence"/>
</dbReference>
<proteinExistence type="predicted"/>
<evidence type="ECO:0000313" key="4">
    <source>
        <dbReference type="Proteomes" id="UP001596303"/>
    </source>
</evidence>
<evidence type="ECO:0000259" key="2">
    <source>
        <dbReference type="Pfam" id="PF00248"/>
    </source>
</evidence>
<gene>
    <name evidence="3" type="ORF">ACFQDM_12835</name>
</gene>
<dbReference type="Pfam" id="PF00248">
    <property type="entry name" value="Aldo_ket_red"/>
    <property type="match status" value="1"/>
</dbReference>
<feature type="domain" description="NADP-dependent oxidoreductase" evidence="2">
    <location>
        <begin position="16"/>
        <end position="328"/>
    </location>
</feature>
<dbReference type="InterPro" id="IPR036812">
    <property type="entry name" value="NAD(P)_OxRdtase_dom_sf"/>
</dbReference>
<dbReference type="RefSeq" id="WP_377379648.1">
    <property type="nucleotide sequence ID" value="NZ_JBHSSW010000017.1"/>
</dbReference>
<reference evidence="4" key="1">
    <citation type="journal article" date="2019" name="Int. J. Syst. Evol. Microbiol.">
        <title>The Global Catalogue of Microorganisms (GCM) 10K type strain sequencing project: providing services to taxonomists for standard genome sequencing and annotation.</title>
        <authorList>
            <consortium name="The Broad Institute Genomics Platform"/>
            <consortium name="The Broad Institute Genome Sequencing Center for Infectious Disease"/>
            <person name="Wu L."/>
            <person name="Ma J."/>
        </authorList>
    </citation>
    <scope>NUCLEOTIDE SEQUENCE [LARGE SCALE GENOMIC DNA]</scope>
    <source>
        <strain evidence="4">CGMCC-1.15741</strain>
    </source>
</reference>
<dbReference type="Gene3D" id="3.20.20.100">
    <property type="entry name" value="NADP-dependent oxidoreductase domain"/>
    <property type="match status" value="1"/>
</dbReference>
<dbReference type="CDD" id="cd19094">
    <property type="entry name" value="AKR_Tas-like"/>
    <property type="match status" value="1"/>
</dbReference>
<dbReference type="PANTHER" id="PTHR43364">
    <property type="entry name" value="NADH-SPECIFIC METHYLGLYOXAL REDUCTASE-RELATED"/>
    <property type="match status" value="1"/>
</dbReference>
<dbReference type="SUPFAM" id="SSF51430">
    <property type="entry name" value="NAD(P)-linked oxidoreductase"/>
    <property type="match status" value="1"/>
</dbReference>
<sequence>MQHRRLGRSSIVVSDICMGTMVFGSQTDEAEAFRILDRSLEAGINFFDTAENYPVPPREDYAGRTEEIFGRWMKTQNRDKIILATKVCGPSHGWVVGSQRAGMTALDRHNITKAVDASLTRLQTDYIDLYQTHWPDHGTGYEETMETLDELVRLGKVRVLGCSNENTWGLMTSLKTSEDLGAARYETIQNNFSLLNTRFMDDLAFACRKEGVSLIPYSPLAGGVVSGKYLGGATPEGARFSSLINAGGRFVEMTRRFVNEKSLSATEKVMAIAAEAGMSPVTLATAWSKQHDFVASTIVGASKESQLDDIFAAIDLTLPDDVMKAVRDMTKDKDYAYTQG</sequence>
<dbReference type="InterPro" id="IPR023210">
    <property type="entry name" value="NADP_OxRdtase_dom"/>
</dbReference>
<keyword evidence="1" id="KW-0560">Oxidoreductase</keyword>
<comment type="caution">
    <text evidence="3">The sequence shown here is derived from an EMBL/GenBank/DDBJ whole genome shotgun (WGS) entry which is preliminary data.</text>
</comment>
<evidence type="ECO:0000313" key="3">
    <source>
        <dbReference type="EMBL" id="MFC6198972.1"/>
    </source>
</evidence>
<accession>A0ABW1SBD7</accession>
<name>A0ABW1SBD7_9PROT</name>
<evidence type="ECO:0000256" key="1">
    <source>
        <dbReference type="ARBA" id="ARBA00023002"/>
    </source>
</evidence>
<dbReference type="EMBL" id="JBHSSW010000017">
    <property type="protein sequence ID" value="MFC6198972.1"/>
    <property type="molecule type" value="Genomic_DNA"/>
</dbReference>
<protein>
    <submittedName>
        <fullName evidence="3">Aldo/keto reductase</fullName>
    </submittedName>
</protein>